<sequence length="391" mass="43834">MTLNELDQLLLDWQRKLDLAGQNLLTLQNLPTYQRLAGEGGFCKATLSGLTAKVAEPMLQSMHDLFQQYDLLAQTIDRALFLRRQINPLWGSDPRQQNVLDILQGKSIHIAQAELSVAQIGLLSHPDQSYFVTPTSLLTTMQATFDWLRDQLLAIDQAWENLEPKLLKVQDKIRALEAEGADLSLAKAQLLPLQDRVFADPLGVEAEFEQQILPLIERVQQQFRQAKAAQQQLEADLQQARSQWRQLQTLDQQSRSLQAEASQAIQATPQQPSVQLVALEQWLLRLELRFLEGAKAAVRVGLQNWMQQAAQAITSLEAAISTQQLLLQQRQELAGRLNALQAKAAARGLAGDGTLRHFATEAGEILAQPPVDLKSLEALVGGYERWLNRDR</sequence>
<name>A0A951P731_9CYAN</name>
<reference evidence="2" key="1">
    <citation type="submission" date="2021-05" db="EMBL/GenBank/DDBJ databases">
        <authorList>
            <person name="Pietrasiak N."/>
            <person name="Ward R."/>
            <person name="Stajich J.E."/>
            <person name="Kurbessoian T."/>
        </authorList>
    </citation>
    <scope>NUCLEOTIDE SEQUENCE</scope>
    <source>
        <strain evidence="2">GSE-TBD4-15B</strain>
    </source>
</reference>
<proteinExistence type="predicted"/>
<accession>A0A951P731</accession>
<reference evidence="2" key="2">
    <citation type="journal article" date="2022" name="Microbiol. Resour. Announc.">
        <title>Metagenome Sequencing to Explore Phylogenomics of Terrestrial Cyanobacteria.</title>
        <authorList>
            <person name="Ward R.D."/>
            <person name="Stajich J.E."/>
            <person name="Johansen J.R."/>
            <person name="Huntemann M."/>
            <person name="Clum A."/>
            <person name="Foster B."/>
            <person name="Foster B."/>
            <person name="Roux S."/>
            <person name="Palaniappan K."/>
            <person name="Varghese N."/>
            <person name="Mukherjee S."/>
            <person name="Reddy T.B.K."/>
            <person name="Daum C."/>
            <person name="Copeland A."/>
            <person name="Chen I.A."/>
            <person name="Ivanova N.N."/>
            <person name="Kyrpides N.C."/>
            <person name="Shapiro N."/>
            <person name="Eloe-Fadrosh E.A."/>
            <person name="Pietrasiak N."/>
        </authorList>
    </citation>
    <scope>NUCLEOTIDE SEQUENCE</scope>
    <source>
        <strain evidence="2">GSE-TBD4-15B</strain>
    </source>
</reference>
<dbReference type="EMBL" id="JAHHHV010000007">
    <property type="protein sequence ID" value="MBW4464168.1"/>
    <property type="molecule type" value="Genomic_DNA"/>
</dbReference>
<comment type="caution">
    <text evidence="2">The sequence shown here is derived from an EMBL/GenBank/DDBJ whole genome shotgun (WGS) entry which is preliminary data.</text>
</comment>
<dbReference type="AlphaFoldDB" id="A0A951P731"/>
<evidence type="ECO:0000313" key="3">
    <source>
        <dbReference type="Proteomes" id="UP000707356"/>
    </source>
</evidence>
<evidence type="ECO:0000256" key="1">
    <source>
        <dbReference type="SAM" id="Coils"/>
    </source>
</evidence>
<protein>
    <submittedName>
        <fullName evidence="2">Uncharacterized protein</fullName>
    </submittedName>
</protein>
<dbReference type="Proteomes" id="UP000707356">
    <property type="component" value="Unassembled WGS sequence"/>
</dbReference>
<keyword evidence="1" id="KW-0175">Coiled coil</keyword>
<feature type="coiled-coil region" evidence="1">
    <location>
        <begin position="216"/>
        <end position="267"/>
    </location>
</feature>
<organism evidence="2 3">
    <name type="scientific">Pegethrix bostrychoides GSE-TBD4-15B</name>
    <dbReference type="NCBI Taxonomy" id="2839662"/>
    <lineage>
        <taxon>Bacteria</taxon>
        <taxon>Bacillati</taxon>
        <taxon>Cyanobacteriota</taxon>
        <taxon>Cyanophyceae</taxon>
        <taxon>Oculatellales</taxon>
        <taxon>Oculatellaceae</taxon>
        <taxon>Pegethrix</taxon>
    </lineage>
</organism>
<evidence type="ECO:0000313" key="2">
    <source>
        <dbReference type="EMBL" id="MBW4464168.1"/>
    </source>
</evidence>
<gene>
    <name evidence="2" type="ORF">KME07_01855</name>
</gene>